<feature type="binding site" evidence="12">
    <location>
        <position position="33"/>
    </location>
    <ligand>
        <name>GTP</name>
        <dbReference type="ChEBI" id="CHEBI:37565"/>
    </ligand>
</feature>
<dbReference type="PROSITE" id="PS51417">
    <property type="entry name" value="ARF"/>
    <property type="match status" value="1"/>
</dbReference>
<accession>A0A7I8I9S0</accession>
<evidence type="ECO:0000256" key="4">
    <source>
        <dbReference type="ARBA" id="ARBA00022448"/>
    </source>
</evidence>
<dbReference type="SUPFAM" id="SSF52540">
    <property type="entry name" value="P-loop containing nucleoside triphosphate hydrolases"/>
    <property type="match status" value="1"/>
</dbReference>
<keyword evidence="10 13" id="KW-0342">GTP-binding</keyword>
<dbReference type="GO" id="GO:0003924">
    <property type="term" value="F:GTPase activity"/>
    <property type="evidence" value="ECO:0007669"/>
    <property type="project" value="InterPro"/>
</dbReference>
<feature type="binding site" evidence="12">
    <location>
        <position position="35"/>
    </location>
    <ligand>
        <name>GTP</name>
        <dbReference type="ChEBI" id="CHEBI:37565"/>
    </ligand>
</feature>
<dbReference type="PRINTS" id="PR00328">
    <property type="entry name" value="SAR1GTPBP"/>
</dbReference>
<dbReference type="CDD" id="cd00879">
    <property type="entry name" value="Sar1"/>
    <property type="match status" value="1"/>
</dbReference>
<feature type="binding site" evidence="12">
    <location>
        <position position="115"/>
    </location>
    <ligand>
        <name>GTP</name>
        <dbReference type="ChEBI" id="CHEBI:37565"/>
    </ligand>
</feature>
<organism evidence="15">
    <name type="scientific">Spirodela intermedia</name>
    <name type="common">Intermediate duckweed</name>
    <dbReference type="NCBI Taxonomy" id="51605"/>
    <lineage>
        <taxon>Eukaryota</taxon>
        <taxon>Viridiplantae</taxon>
        <taxon>Streptophyta</taxon>
        <taxon>Embryophyta</taxon>
        <taxon>Tracheophyta</taxon>
        <taxon>Spermatophyta</taxon>
        <taxon>Magnoliopsida</taxon>
        <taxon>Liliopsida</taxon>
        <taxon>Araceae</taxon>
        <taxon>Lemnoideae</taxon>
        <taxon>Spirodela</taxon>
    </lineage>
</organism>
<dbReference type="AlphaFoldDB" id="A0A7I8I9S0"/>
<feature type="binding site" evidence="11">
    <location>
        <position position="29"/>
    </location>
    <ligand>
        <name>Mg(2+)</name>
        <dbReference type="ChEBI" id="CHEBI:18420"/>
    </ligand>
</feature>
<reference evidence="15 16" key="1">
    <citation type="submission" date="2019-12" db="EMBL/GenBank/DDBJ databases">
        <authorList>
            <person name="Scholz U."/>
            <person name="Mascher M."/>
            <person name="Fiebig A."/>
        </authorList>
    </citation>
    <scope>NUCLEOTIDE SEQUENCE</scope>
</reference>
<dbReference type="GO" id="GO:0005783">
    <property type="term" value="C:endoplasmic reticulum"/>
    <property type="evidence" value="ECO:0007669"/>
    <property type="project" value="UniProtKB-SubCell"/>
</dbReference>
<keyword evidence="6" id="KW-0256">Endoplasmic reticulum</keyword>
<name>A0A7I8I9S0_SPIIN</name>
<gene>
    <name evidence="15" type="ORF">SI7747_01000979</name>
</gene>
<keyword evidence="11" id="KW-0460">Magnesium</keyword>
<evidence type="ECO:0000256" key="6">
    <source>
        <dbReference type="ARBA" id="ARBA00022824"/>
    </source>
</evidence>
<evidence type="ECO:0000256" key="2">
    <source>
        <dbReference type="ARBA" id="ARBA00004555"/>
    </source>
</evidence>
<dbReference type="SMART" id="SM00178">
    <property type="entry name" value="SAR"/>
    <property type="match status" value="1"/>
</dbReference>
<feature type="binding site" evidence="12">
    <location>
        <position position="32"/>
    </location>
    <ligand>
        <name>GTP</name>
        <dbReference type="ChEBI" id="CHEBI:37565"/>
    </ligand>
</feature>
<keyword evidence="9" id="KW-0333">Golgi apparatus</keyword>
<evidence type="ECO:0000313" key="16">
    <source>
        <dbReference type="Proteomes" id="UP001189122"/>
    </source>
</evidence>
<keyword evidence="7" id="KW-0931">ER-Golgi transport</keyword>
<dbReference type="EMBL" id="LR743588">
    <property type="protein sequence ID" value="CAA2614600.1"/>
    <property type="molecule type" value="Genomic_DNA"/>
</dbReference>
<evidence type="ECO:0000256" key="3">
    <source>
        <dbReference type="ARBA" id="ARBA00007507"/>
    </source>
</evidence>
<dbReference type="FunFam" id="3.40.50.300:FF:003785">
    <property type="entry name" value="Ras-related small GTP-binding family protein"/>
    <property type="match status" value="1"/>
</dbReference>
<dbReference type="PROSITE" id="PS51422">
    <property type="entry name" value="SAR1"/>
    <property type="match status" value="1"/>
</dbReference>
<protein>
    <submittedName>
        <fullName evidence="15">Uncharacterized protein</fullName>
    </submittedName>
</protein>
<evidence type="ECO:0000256" key="9">
    <source>
        <dbReference type="ARBA" id="ARBA00023034"/>
    </source>
</evidence>
<dbReference type="InterPro" id="IPR006689">
    <property type="entry name" value="Small_GTPase_ARF/SAR"/>
</dbReference>
<sequence>MFLFDWFYGILSFLGLSNKEAKILFLGLDNAGKTTLLHMLKDERLVQHQPTQHPTSEELSIGKIKFKAFDLGVDAVVYLVDAADKERFVESKKELDGLLSDDSLVNVPFLILGNKIDIPYAASEEELKYYLGLSSFATGKGTVKLDGSNLRPMEVFMCSVVRKMGYGEGFKWVSQYIK</sequence>
<evidence type="ECO:0000256" key="8">
    <source>
        <dbReference type="ARBA" id="ARBA00022927"/>
    </source>
</evidence>
<feature type="binding site" evidence="13">
    <location>
        <begin position="114"/>
        <end position="117"/>
    </location>
    <ligand>
        <name>GTP</name>
        <dbReference type="ChEBI" id="CHEBI:37565"/>
    </ligand>
</feature>
<dbReference type="GO" id="GO:0016192">
    <property type="term" value="P:vesicle-mediated transport"/>
    <property type="evidence" value="ECO:0007669"/>
    <property type="project" value="UniProtKB-KW"/>
</dbReference>
<evidence type="ECO:0000256" key="1">
    <source>
        <dbReference type="ARBA" id="ARBA00004240"/>
    </source>
</evidence>
<evidence type="ECO:0000256" key="5">
    <source>
        <dbReference type="ARBA" id="ARBA00022741"/>
    </source>
</evidence>
<keyword evidence="8" id="KW-0653">Protein transport</keyword>
<evidence type="ECO:0000256" key="12">
    <source>
        <dbReference type="PIRSR" id="PIRSR606687-2"/>
    </source>
</evidence>
<keyword evidence="11" id="KW-0479">Metal-binding</keyword>
<dbReference type="Proteomes" id="UP001189122">
    <property type="component" value="Unassembled WGS sequence"/>
</dbReference>
<dbReference type="GO" id="GO:0006886">
    <property type="term" value="P:intracellular protein transport"/>
    <property type="evidence" value="ECO:0007669"/>
    <property type="project" value="InterPro"/>
</dbReference>
<dbReference type="GO" id="GO:0046872">
    <property type="term" value="F:metal ion binding"/>
    <property type="evidence" value="ECO:0007669"/>
    <property type="project" value="UniProtKB-KW"/>
</dbReference>
<evidence type="ECO:0000313" key="15">
    <source>
        <dbReference type="EMBL" id="CAA2614600.1"/>
    </source>
</evidence>
<dbReference type="Gene3D" id="3.40.50.300">
    <property type="entry name" value="P-loop containing nucleotide triphosphate hydrolases"/>
    <property type="match status" value="1"/>
</dbReference>
<dbReference type="SMART" id="SM00177">
    <property type="entry name" value="ARF"/>
    <property type="match status" value="1"/>
</dbReference>
<evidence type="ECO:0000256" key="7">
    <source>
        <dbReference type="ARBA" id="ARBA00022892"/>
    </source>
</evidence>
<evidence type="ECO:0000256" key="14">
    <source>
        <dbReference type="PIRSR" id="PIRSR606689-2"/>
    </source>
</evidence>
<dbReference type="Pfam" id="PF00025">
    <property type="entry name" value="Arf"/>
    <property type="match status" value="1"/>
</dbReference>
<dbReference type="PANTHER" id="PTHR45684">
    <property type="entry name" value="RE74312P"/>
    <property type="match status" value="1"/>
</dbReference>
<proteinExistence type="inferred from homology"/>
<feature type="binding site" evidence="12">
    <location>
        <position position="117"/>
    </location>
    <ligand>
        <name>GTP</name>
        <dbReference type="ChEBI" id="CHEBI:37565"/>
    </ligand>
</feature>
<feature type="binding site" evidence="12">
    <location>
        <position position="114"/>
    </location>
    <ligand>
        <name>GTP</name>
        <dbReference type="ChEBI" id="CHEBI:37565"/>
    </ligand>
</feature>
<feature type="binding site" evidence="12">
    <location>
        <position position="160"/>
    </location>
    <ligand>
        <name>GTP</name>
        <dbReference type="ChEBI" id="CHEBI:37565"/>
    </ligand>
</feature>
<evidence type="ECO:0000256" key="11">
    <source>
        <dbReference type="PIRSR" id="PIRSR606687-1"/>
    </source>
</evidence>
<keyword evidence="4" id="KW-0813">Transport</keyword>
<evidence type="ECO:0000256" key="10">
    <source>
        <dbReference type="ARBA" id="ARBA00023134"/>
    </source>
</evidence>
<comment type="similarity">
    <text evidence="3">Belongs to the small GTPase superfamily. SAR1 family.</text>
</comment>
<dbReference type="EMBL" id="CACRZD030000001">
    <property type="protein sequence ID" value="CAA6654389.1"/>
    <property type="molecule type" value="Genomic_DNA"/>
</dbReference>
<dbReference type="GO" id="GO:0005794">
    <property type="term" value="C:Golgi apparatus"/>
    <property type="evidence" value="ECO:0007669"/>
    <property type="project" value="UniProtKB-SubCell"/>
</dbReference>
<keyword evidence="16" id="KW-1185">Reference proteome</keyword>
<feature type="binding site" evidence="12">
    <location>
        <position position="30"/>
    </location>
    <ligand>
        <name>GTP</name>
        <dbReference type="ChEBI" id="CHEBI:37565"/>
    </ligand>
</feature>
<feature type="binding site" evidence="14">
    <location>
        <position position="51"/>
    </location>
    <ligand>
        <name>Mg(2+)</name>
        <dbReference type="ChEBI" id="CHEBI:18420"/>
    </ligand>
</feature>
<dbReference type="InterPro" id="IPR006687">
    <property type="entry name" value="Small_GTPase_SAR1"/>
</dbReference>
<feature type="binding site" evidence="12">
    <location>
        <position position="34"/>
    </location>
    <ligand>
        <name>GTP</name>
        <dbReference type="ChEBI" id="CHEBI:37565"/>
    </ligand>
</feature>
<evidence type="ECO:0000256" key="13">
    <source>
        <dbReference type="PIRSR" id="PIRSR606689-1"/>
    </source>
</evidence>
<feature type="binding site" evidence="13">
    <location>
        <begin position="27"/>
        <end position="34"/>
    </location>
    <ligand>
        <name>GTP</name>
        <dbReference type="ChEBI" id="CHEBI:37565"/>
    </ligand>
</feature>
<comment type="subcellular location">
    <subcellularLocation>
        <location evidence="1">Endoplasmic reticulum</location>
    </subcellularLocation>
    <subcellularLocation>
        <location evidence="2">Golgi apparatus</location>
    </subcellularLocation>
</comment>
<feature type="binding site" evidence="14">
    <location>
        <position position="34"/>
    </location>
    <ligand>
        <name>Mg(2+)</name>
        <dbReference type="ChEBI" id="CHEBI:18420"/>
    </ligand>
</feature>
<keyword evidence="5 12" id="KW-0547">Nucleotide-binding</keyword>
<dbReference type="InterPro" id="IPR027417">
    <property type="entry name" value="P-loop_NTPase"/>
</dbReference>
<feature type="binding site" evidence="12">
    <location>
        <position position="161"/>
    </location>
    <ligand>
        <name>GTP</name>
        <dbReference type="ChEBI" id="CHEBI:37565"/>
    </ligand>
</feature>
<dbReference type="GO" id="GO:0005525">
    <property type="term" value="F:GTP binding"/>
    <property type="evidence" value="ECO:0007669"/>
    <property type="project" value="UniProtKB-KW"/>
</dbReference>